<keyword evidence="6" id="KW-0653">Protein transport</keyword>
<evidence type="ECO:0000256" key="5">
    <source>
        <dbReference type="ARBA" id="ARBA00022856"/>
    </source>
</evidence>
<evidence type="ECO:0000256" key="1">
    <source>
        <dbReference type="ARBA" id="ARBA00004141"/>
    </source>
</evidence>
<keyword evidence="5" id="KW-0571">Peptide transport</keyword>
<dbReference type="GO" id="GO:0022857">
    <property type="term" value="F:transmembrane transporter activity"/>
    <property type="evidence" value="ECO:0007669"/>
    <property type="project" value="InterPro"/>
</dbReference>
<dbReference type="InterPro" id="IPR018456">
    <property type="entry name" value="PTR2_symporter_CS"/>
</dbReference>
<dbReference type="PROSITE" id="PS01022">
    <property type="entry name" value="PTR2_1"/>
    <property type="match status" value="1"/>
</dbReference>
<evidence type="ECO:0000256" key="7">
    <source>
        <dbReference type="ARBA" id="ARBA00022989"/>
    </source>
</evidence>
<dbReference type="AlphaFoldDB" id="A0A8S1CIG0"/>
<feature type="transmembrane region" description="Helical" evidence="11">
    <location>
        <begin position="674"/>
        <end position="694"/>
    </location>
</feature>
<evidence type="ECO:0000313" key="12">
    <source>
        <dbReference type="EMBL" id="CAB3368267.1"/>
    </source>
</evidence>
<proteinExistence type="inferred from homology"/>
<comment type="similarity">
    <text evidence="2 10">Belongs to the major facilitator superfamily. Proton-dependent oligopeptide transporter (POT/PTR) (TC 2.A.17) family.</text>
</comment>
<evidence type="ECO:0000256" key="8">
    <source>
        <dbReference type="ARBA" id="ARBA00023136"/>
    </source>
</evidence>
<dbReference type="EMBL" id="CADEPI010000037">
    <property type="protein sequence ID" value="CAB3368267.1"/>
    <property type="molecule type" value="Genomic_DNA"/>
</dbReference>
<dbReference type="FunFam" id="1.20.1250.20:FF:000049">
    <property type="entry name" value="Solute carrier family 15 member 2"/>
    <property type="match status" value="1"/>
</dbReference>
<feature type="transmembrane region" description="Helical" evidence="11">
    <location>
        <begin position="247"/>
        <end position="268"/>
    </location>
</feature>
<dbReference type="Gene3D" id="1.20.1250.20">
    <property type="entry name" value="MFS general substrate transporter like domains"/>
    <property type="match status" value="2"/>
</dbReference>
<evidence type="ECO:0000256" key="4">
    <source>
        <dbReference type="ARBA" id="ARBA00022692"/>
    </source>
</evidence>
<sequence>MDSLEITSEEEDDDYYEASALLTKKATKKENGTNQDNAICQAYHGPVHLTFAKMSRSDSTFEMTPAEKKPLKYPKSVFFIVTNEFCERFCYYGMRTILALYLVQYLKYSEDNATVVYHAFVSFCYLTPLIGAVIADSWLGRFKTILILSLVYAVGCVGISLSAIPNFIPPEAFTYVGLLLIGFGTGGIKPCVSAFGGDQFVIPDQERQLQQFFSIFYFAVNGGSLISTFFTPILREDVKCFERDDCYSLAFGVPAILMVVSIVIFVAGKPMYKSKKPSGNVMMEVCKCICHGISMRFKNKDTKKDHWLEHAEGKYSRKLIDDIKLALNVLVMFIPLLIFWALFDQQGSRWTFQATRMNGALGSWNIKPDQIQVINPLLIIILIPVFEATLYPCFKKLNIFQKPLTKMTLGGALAALAFVLSALVELAIKPTEAVLPVAGEAQLRIFNTFNCPLAISGDLVGSSDKFDIAPLELWENLHISAQGNKMFKLRATPGAGCAPELAEQTFDVEIQEGKALSYALHDGSKGQNTLQLSQNFADDPEKSRNGNAKMKVLINTNDNAPKKVVFVGKLTYEFEPISGTLAVSKILEMDVDSYKILLNDEEIGSTSVVAGGVYTYVINEDTKEVKRAIITPENSVNMLWLIPQYFIITAGEVLFSVTGLEFAFTQAPLTMKSVIVAGWYLSVAFGNFFVILIAEVKFVSDQMWEFVLFAALMAISMVIFWLMSLRYKYVTIATDDSIEMGSDKKKSVDNDAFEDHKD</sequence>
<dbReference type="GO" id="GO:0006857">
    <property type="term" value="P:oligopeptide transport"/>
    <property type="evidence" value="ECO:0007669"/>
    <property type="project" value="InterPro"/>
</dbReference>
<feature type="transmembrane region" description="Helical" evidence="11">
    <location>
        <begin position="114"/>
        <end position="134"/>
    </location>
</feature>
<feature type="transmembrane region" description="Helical" evidence="11">
    <location>
        <begin position="215"/>
        <end position="235"/>
    </location>
</feature>
<evidence type="ECO:0000256" key="10">
    <source>
        <dbReference type="RuleBase" id="RU003755"/>
    </source>
</evidence>
<dbReference type="SUPFAM" id="SSF103473">
    <property type="entry name" value="MFS general substrate transporter"/>
    <property type="match status" value="1"/>
</dbReference>
<keyword evidence="8 11" id="KW-0472">Membrane</keyword>
<feature type="transmembrane region" description="Helical" evidence="11">
    <location>
        <begin position="373"/>
        <end position="394"/>
    </location>
</feature>
<evidence type="ECO:0000256" key="2">
    <source>
        <dbReference type="ARBA" id="ARBA00005982"/>
    </source>
</evidence>
<feature type="transmembrane region" description="Helical" evidence="11">
    <location>
        <begin position="325"/>
        <end position="343"/>
    </location>
</feature>
<comment type="subcellular location">
    <subcellularLocation>
        <location evidence="1 10">Membrane</location>
        <topology evidence="1 10">Multi-pass membrane protein</topology>
    </subcellularLocation>
</comment>
<evidence type="ECO:0000256" key="11">
    <source>
        <dbReference type="SAM" id="Phobius"/>
    </source>
</evidence>
<gene>
    <name evidence="12" type="ORF">CLODIP_2_CD06795</name>
</gene>
<name>A0A8S1CIG0_9INSE</name>
<dbReference type="PANTHER" id="PTHR11654">
    <property type="entry name" value="OLIGOPEPTIDE TRANSPORTER-RELATED"/>
    <property type="match status" value="1"/>
</dbReference>
<evidence type="ECO:0000256" key="9">
    <source>
        <dbReference type="ARBA" id="ARBA00078114"/>
    </source>
</evidence>
<dbReference type="Pfam" id="PF00854">
    <property type="entry name" value="PTR2"/>
    <property type="match status" value="2"/>
</dbReference>
<dbReference type="GO" id="GO:0015031">
    <property type="term" value="P:protein transport"/>
    <property type="evidence" value="ECO:0007669"/>
    <property type="project" value="UniProtKB-KW"/>
</dbReference>
<dbReference type="OrthoDB" id="8904098at2759"/>
<dbReference type="Proteomes" id="UP000494165">
    <property type="component" value="Unassembled WGS sequence"/>
</dbReference>
<dbReference type="GO" id="GO:0016020">
    <property type="term" value="C:membrane"/>
    <property type="evidence" value="ECO:0007669"/>
    <property type="project" value="UniProtKB-SubCell"/>
</dbReference>
<feature type="transmembrane region" description="Helical" evidence="11">
    <location>
        <begin position="174"/>
        <end position="195"/>
    </location>
</feature>
<feature type="transmembrane region" description="Helical" evidence="11">
    <location>
        <begin position="146"/>
        <end position="168"/>
    </location>
</feature>
<feature type="transmembrane region" description="Helical" evidence="11">
    <location>
        <begin position="706"/>
        <end position="723"/>
    </location>
</feature>
<dbReference type="CDD" id="cd17347">
    <property type="entry name" value="MFS_SLC15A1_2_like"/>
    <property type="match status" value="1"/>
</dbReference>
<keyword evidence="7 11" id="KW-1133">Transmembrane helix</keyword>
<evidence type="ECO:0000256" key="6">
    <source>
        <dbReference type="ARBA" id="ARBA00022927"/>
    </source>
</evidence>
<comment type="caution">
    <text evidence="12">The sequence shown here is derived from an EMBL/GenBank/DDBJ whole genome shotgun (WGS) entry which is preliminary data.</text>
</comment>
<keyword evidence="4 10" id="KW-0812">Transmembrane</keyword>
<keyword evidence="13" id="KW-1185">Reference proteome</keyword>
<feature type="transmembrane region" description="Helical" evidence="11">
    <location>
        <begin position="406"/>
        <end position="428"/>
    </location>
</feature>
<reference evidence="12 13" key="1">
    <citation type="submission" date="2020-04" db="EMBL/GenBank/DDBJ databases">
        <authorList>
            <person name="Alioto T."/>
            <person name="Alioto T."/>
            <person name="Gomez Garrido J."/>
        </authorList>
    </citation>
    <scope>NUCLEOTIDE SEQUENCE [LARGE SCALE GENOMIC DNA]</scope>
</reference>
<evidence type="ECO:0000256" key="3">
    <source>
        <dbReference type="ARBA" id="ARBA00022448"/>
    </source>
</evidence>
<organism evidence="12 13">
    <name type="scientific">Cloeon dipterum</name>
    <dbReference type="NCBI Taxonomy" id="197152"/>
    <lineage>
        <taxon>Eukaryota</taxon>
        <taxon>Metazoa</taxon>
        <taxon>Ecdysozoa</taxon>
        <taxon>Arthropoda</taxon>
        <taxon>Hexapoda</taxon>
        <taxon>Insecta</taxon>
        <taxon>Pterygota</taxon>
        <taxon>Palaeoptera</taxon>
        <taxon>Ephemeroptera</taxon>
        <taxon>Pisciforma</taxon>
        <taxon>Baetidae</taxon>
        <taxon>Cloeon</taxon>
    </lineage>
</organism>
<dbReference type="InterPro" id="IPR000109">
    <property type="entry name" value="POT_fam"/>
</dbReference>
<protein>
    <recommendedName>
        <fullName evidence="9">Oligopeptide transporter 1</fullName>
    </recommendedName>
</protein>
<evidence type="ECO:0000313" key="13">
    <source>
        <dbReference type="Proteomes" id="UP000494165"/>
    </source>
</evidence>
<dbReference type="PROSITE" id="PS01023">
    <property type="entry name" value="PTR2_2"/>
    <property type="match status" value="1"/>
</dbReference>
<dbReference type="InterPro" id="IPR036259">
    <property type="entry name" value="MFS_trans_sf"/>
</dbReference>
<keyword evidence="3 10" id="KW-0813">Transport</keyword>
<accession>A0A8S1CIG0</accession>